<proteinExistence type="inferred from homology"/>
<evidence type="ECO:0000313" key="12">
    <source>
        <dbReference type="EMBL" id="MCQ6963507.1"/>
    </source>
</evidence>
<dbReference type="PROSITE" id="PS00438">
    <property type="entry name" value="CATALASE_2"/>
    <property type="match status" value="1"/>
</dbReference>
<dbReference type="PANTHER" id="PTHR42821">
    <property type="entry name" value="CATALASE"/>
    <property type="match status" value="1"/>
</dbReference>
<dbReference type="GO" id="GO:0006979">
    <property type="term" value="P:response to oxidative stress"/>
    <property type="evidence" value="ECO:0007669"/>
    <property type="project" value="InterPro"/>
</dbReference>
<dbReference type="SUPFAM" id="SSF56634">
    <property type="entry name" value="Heme-dependent catalase-like"/>
    <property type="match status" value="1"/>
</dbReference>
<sequence>MSKRRVDENRKNEQLEQFREDKEHEFVTTNQGVRADNVDISLKAGERGPTLLEDFQFRERLTHFDHERIPERIVHARGSGAHGFFQVYEPLAEYTSAKFLQDPDKKTPVFVRFSTVVGFRGSADTVRDVRGFATKFYTEEGNYDLVGNNIPVFFIQDAMKFPDLVHAIKPEQDNQIPQASAAHDTFWDFVAQHPENAHMIMWVLSDRALPRSYRMMQGFGVNTFRFVNAQGKGRFVKFHWRPMLGIHSLVWDETQKIAGKDPDFNRRDLWEAIEMGHYPEFEFGVQMIEEKDEFNFDFDILDPTKVWPEEDVPVKWIGKMTLNRNPDNFFAETEQVAFCPANVVPGIDFSNDPLLQGRLFSYLDTQMIRLGGPNFHEIPINRPLAPISNYQREGYHRMTINKGKGSYFPNTVADGLPRPASAEEGAYVHYTEKVDGRKIRARSEKFRDFFSQAKLFWNSMTEPEKMHIIKAFHFEVGKVKDPAIRQAVVDLFNNVDGDLAIEIAKGAGADAPKRKGGSPVTRKSRNLSQELSEHTRKDSIVSRKVAILAADGYSHQEVESLRKVLVGAGAQADVISKFRGMLKSSDGKEMEVDKNYEVATSVVYDAVYVPGGHESVDTLKMHGDAIHFINEAFRHCKPIGATAEGVDLLISSSIKEVNLAKDGTEIVSDKGVVTVRNPGSNGKFNKVFIEAIAQHRHWDREKKMEVPA</sequence>
<evidence type="ECO:0000256" key="4">
    <source>
        <dbReference type="ARBA" id="ARBA00022617"/>
    </source>
</evidence>
<dbReference type="InterPro" id="IPR020835">
    <property type="entry name" value="Catalase_sf"/>
</dbReference>
<organism evidence="12 13">
    <name type="scientific">Methanolobus chelungpuianus</name>
    <dbReference type="NCBI Taxonomy" id="502115"/>
    <lineage>
        <taxon>Archaea</taxon>
        <taxon>Methanobacteriati</taxon>
        <taxon>Methanobacteriota</taxon>
        <taxon>Stenosarchaea group</taxon>
        <taxon>Methanomicrobia</taxon>
        <taxon>Methanosarcinales</taxon>
        <taxon>Methanosarcinaceae</taxon>
        <taxon>Methanolobus</taxon>
    </lineage>
</organism>
<dbReference type="Pfam" id="PF18011">
    <property type="entry name" value="Catalase_C"/>
    <property type="match status" value="1"/>
</dbReference>
<dbReference type="PROSITE" id="PS51402">
    <property type="entry name" value="CATALASE_3"/>
    <property type="match status" value="1"/>
</dbReference>
<evidence type="ECO:0000256" key="3">
    <source>
        <dbReference type="ARBA" id="ARBA00022559"/>
    </source>
</evidence>
<evidence type="ECO:0000256" key="10">
    <source>
        <dbReference type="SAM" id="MobiDB-lite"/>
    </source>
</evidence>
<dbReference type="GO" id="GO:0005829">
    <property type="term" value="C:cytosol"/>
    <property type="evidence" value="ECO:0007669"/>
    <property type="project" value="TreeGrafter"/>
</dbReference>
<dbReference type="InterPro" id="IPR018028">
    <property type="entry name" value="Catalase"/>
</dbReference>
<dbReference type="Gene3D" id="1.20.1370.20">
    <property type="match status" value="1"/>
</dbReference>
<dbReference type="AlphaFoldDB" id="A0AAE3HC38"/>
<dbReference type="InterPro" id="IPR029062">
    <property type="entry name" value="Class_I_gatase-like"/>
</dbReference>
<dbReference type="Gene3D" id="3.40.50.880">
    <property type="match status" value="1"/>
</dbReference>
<keyword evidence="3 9" id="KW-0575">Peroxidase</keyword>
<evidence type="ECO:0000256" key="6">
    <source>
        <dbReference type="ARBA" id="ARBA00023002"/>
    </source>
</evidence>
<dbReference type="CDD" id="cd03132">
    <property type="entry name" value="GATase1_catalase"/>
    <property type="match status" value="1"/>
</dbReference>
<dbReference type="Gene3D" id="2.40.180.10">
    <property type="entry name" value="Catalase core domain"/>
    <property type="match status" value="1"/>
</dbReference>
<dbReference type="Proteomes" id="UP001206983">
    <property type="component" value="Unassembled WGS sequence"/>
</dbReference>
<dbReference type="InterPro" id="IPR002226">
    <property type="entry name" value="Catalase_haem_BS"/>
</dbReference>
<dbReference type="InterPro" id="IPR024708">
    <property type="entry name" value="Catalase_AS"/>
</dbReference>
<feature type="domain" description="Catalase core" evidence="11">
    <location>
        <begin position="28"/>
        <end position="416"/>
    </location>
</feature>
<reference evidence="12 13" key="1">
    <citation type="journal article" date="2011" name="Appl. Environ. Microbiol.">
        <title>Methanogenic archaea isolated from Taiwan's Chelungpu fault.</title>
        <authorList>
            <person name="Wu S.Y."/>
            <person name="Lai M.C."/>
        </authorList>
    </citation>
    <scope>NUCLEOTIDE SEQUENCE [LARGE SCALE GENOMIC DNA]</scope>
    <source>
        <strain evidence="12 13">St545Mb</strain>
    </source>
</reference>
<dbReference type="GO" id="GO:0046872">
    <property type="term" value="F:metal ion binding"/>
    <property type="evidence" value="ECO:0007669"/>
    <property type="project" value="UniProtKB-KW"/>
</dbReference>
<evidence type="ECO:0000256" key="1">
    <source>
        <dbReference type="ARBA" id="ARBA00001971"/>
    </source>
</evidence>
<evidence type="ECO:0000256" key="5">
    <source>
        <dbReference type="ARBA" id="ARBA00022723"/>
    </source>
</evidence>
<dbReference type="RefSeq" id="WP_256623385.1">
    <property type="nucleotide sequence ID" value="NZ_JTEO01000006.1"/>
</dbReference>
<dbReference type="GO" id="GO:0042744">
    <property type="term" value="P:hydrogen peroxide catabolic process"/>
    <property type="evidence" value="ECO:0007669"/>
    <property type="project" value="UniProtKB-KW"/>
</dbReference>
<evidence type="ECO:0000256" key="2">
    <source>
        <dbReference type="ARBA" id="ARBA00012314"/>
    </source>
</evidence>
<keyword evidence="8 9" id="KW-0376">Hydrogen peroxide</keyword>
<feature type="region of interest" description="Disordered" evidence="10">
    <location>
        <begin position="508"/>
        <end position="535"/>
    </location>
</feature>
<dbReference type="PRINTS" id="PR00067">
    <property type="entry name" value="CATALASE"/>
</dbReference>
<dbReference type="SUPFAM" id="SSF52317">
    <property type="entry name" value="Class I glutamine amidotransferase-like"/>
    <property type="match status" value="1"/>
</dbReference>
<dbReference type="Pfam" id="PF00199">
    <property type="entry name" value="Catalase"/>
    <property type="match status" value="1"/>
</dbReference>
<evidence type="ECO:0000256" key="9">
    <source>
        <dbReference type="RuleBase" id="RU000498"/>
    </source>
</evidence>
<dbReference type="PROSITE" id="PS00437">
    <property type="entry name" value="CATALASE_1"/>
    <property type="match status" value="1"/>
</dbReference>
<dbReference type="InterPro" id="IPR043156">
    <property type="entry name" value="Catalase_clade2_helical"/>
</dbReference>
<comment type="catalytic activity">
    <reaction evidence="9">
        <text>2 H2O2 = O2 + 2 H2O</text>
        <dbReference type="Rhea" id="RHEA:20309"/>
        <dbReference type="ChEBI" id="CHEBI:15377"/>
        <dbReference type="ChEBI" id="CHEBI:15379"/>
        <dbReference type="ChEBI" id="CHEBI:16240"/>
        <dbReference type="EC" id="1.11.1.6"/>
    </reaction>
</comment>
<dbReference type="CDD" id="cd08155">
    <property type="entry name" value="catalase_clade_2"/>
    <property type="match status" value="1"/>
</dbReference>
<keyword evidence="5 9" id="KW-0479">Metal-binding</keyword>
<dbReference type="InterPro" id="IPR024712">
    <property type="entry name" value="Catalase_clade2"/>
</dbReference>
<dbReference type="FunFam" id="2.40.180.10:FF:000003">
    <property type="entry name" value="Catalase"/>
    <property type="match status" value="1"/>
</dbReference>
<keyword evidence="4 9" id="KW-0349">Heme</keyword>
<dbReference type="PANTHER" id="PTHR42821:SF1">
    <property type="entry name" value="CATALASE-B"/>
    <property type="match status" value="1"/>
</dbReference>
<keyword evidence="7 9" id="KW-0408">Iron</keyword>
<dbReference type="PIRSF" id="PIRSF038927">
    <property type="entry name" value="Catalase_clade2"/>
    <property type="match status" value="1"/>
</dbReference>
<name>A0AAE3HC38_9EURY</name>
<accession>A0AAE3HC38</accession>
<dbReference type="Pfam" id="PF06628">
    <property type="entry name" value="Catalase-rel"/>
    <property type="match status" value="1"/>
</dbReference>
<comment type="similarity">
    <text evidence="9">Belongs to the catalase family.</text>
</comment>
<dbReference type="EC" id="1.11.1.6" evidence="2 9"/>
<keyword evidence="6 9" id="KW-0560">Oxidoreductase</keyword>
<dbReference type="SMART" id="SM01060">
    <property type="entry name" value="Catalase"/>
    <property type="match status" value="1"/>
</dbReference>
<evidence type="ECO:0000259" key="11">
    <source>
        <dbReference type="SMART" id="SM01060"/>
    </source>
</evidence>
<dbReference type="GO" id="GO:0020037">
    <property type="term" value="F:heme binding"/>
    <property type="evidence" value="ECO:0007669"/>
    <property type="project" value="InterPro"/>
</dbReference>
<dbReference type="GO" id="GO:0004096">
    <property type="term" value="F:catalase activity"/>
    <property type="evidence" value="ECO:0007669"/>
    <property type="project" value="UniProtKB-EC"/>
</dbReference>
<dbReference type="InterPro" id="IPR011614">
    <property type="entry name" value="Catalase_core"/>
</dbReference>
<comment type="cofactor">
    <cofactor evidence="1">
        <name>heme</name>
        <dbReference type="ChEBI" id="CHEBI:30413"/>
    </cofactor>
</comment>
<protein>
    <recommendedName>
        <fullName evidence="2 9">Catalase</fullName>
        <ecNumber evidence="2 9">1.11.1.6</ecNumber>
    </recommendedName>
</protein>
<evidence type="ECO:0000256" key="7">
    <source>
        <dbReference type="ARBA" id="ARBA00023004"/>
    </source>
</evidence>
<evidence type="ECO:0000313" key="13">
    <source>
        <dbReference type="Proteomes" id="UP001206983"/>
    </source>
</evidence>
<keyword evidence="13" id="KW-1185">Reference proteome</keyword>
<comment type="caution">
    <text evidence="12">The sequence shown here is derived from an EMBL/GenBank/DDBJ whole genome shotgun (WGS) entry which is preliminary data.</text>
</comment>
<gene>
    <name evidence="12" type="primary">katE</name>
    <name evidence="12" type="ORF">PV02_10430</name>
</gene>
<dbReference type="InterPro" id="IPR041399">
    <property type="entry name" value="Catalase_large_C"/>
</dbReference>
<dbReference type="InterPro" id="IPR010582">
    <property type="entry name" value="Catalase_immune_responsive"/>
</dbReference>
<evidence type="ECO:0000256" key="8">
    <source>
        <dbReference type="ARBA" id="ARBA00023324"/>
    </source>
</evidence>
<dbReference type="EMBL" id="JTEO01000006">
    <property type="protein sequence ID" value="MCQ6963507.1"/>
    <property type="molecule type" value="Genomic_DNA"/>
</dbReference>